<evidence type="ECO:0000313" key="3">
    <source>
        <dbReference type="Proteomes" id="UP000036771"/>
    </source>
</evidence>
<organism evidence="2 3">
    <name type="scientific">Caedimonas varicaedens</name>
    <dbReference type="NCBI Taxonomy" id="1629334"/>
    <lineage>
        <taxon>Bacteria</taxon>
        <taxon>Pseudomonadati</taxon>
        <taxon>Pseudomonadota</taxon>
        <taxon>Alphaproteobacteria</taxon>
        <taxon>Holosporales</taxon>
        <taxon>Caedimonadaceae</taxon>
        <taxon>Caedimonas</taxon>
    </lineage>
</organism>
<evidence type="ECO:0000256" key="1">
    <source>
        <dbReference type="SAM" id="Phobius"/>
    </source>
</evidence>
<feature type="transmembrane region" description="Helical" evidence="1">
    <location>
        <begin position="57"/>
        <end position="75"/>
    </location>
</feature>
<evidence type="ECO:0000313" key="2">
    <source>
        <dbReference type="EMBL" id="GAO99041.1"/>
    </source>
</evidence>
<name>A0A0K8MET7_9PROT</name>
<sequence length="228" mass="24467">MAELLFNVRIAEAVIVGDVPDGGLVSLPLPVMLLAFFMGVPQRFVGRGVVGFTAEDSVIRIVGFLLFLFVFRTGGIPQKFMLVVVIASTQDKMLFCPDDEGDQRKSAGFKILGKQMGGGGRMPDVSHIAGEEFISVRPVGSVIVQDFACAADIDPFVGSFSPFGIVINAVGRIGHHQDRDVVVQKFGNVFWVRAVSAHQAMGAQGINIAQFGFGFERDGGQGLLLDHV</sequence>
<reference evidence="2 3" key="1">
    <citation type="submission" date="2015-03" db="EMBL/GenBank/DDBJ databases">
        <title>Caedibacter varicaedens, whole genome shotgun sequence.</title>
        <authorList>
            <person name="Suzuki H."/>
            <person name="Dapper A.L."/>
            <person name="Gibson A.K."/>
            <person name="Jackson C."/>
            <person name="Lee H."/>
            <person name="Pejaver V.R."/>
            <person name="Doak T."/>
            <person name="Lynch M."/>
        </authorList>
    </citation>
    <scope>NUCLEOTIDE SEQUENCE [LARGE SCALE GENOMIC DNA]</scope>
</reference>
<keyword evidence="1" id="KW-0812">Transmembrane</keyword>
<accession>A0A0K8MET7</accession>
<dbReference type="AlphaFoldDB" id="A0A0K8MET7"/>
<keyword evidence="1" id="KW-1133">Transmembrane helix</keyword>
<comment type="caution">
    <text evidence="2">The sequence shown here is derived from an EMBL/GenBank/DDBJ whole genome shotgun (WGS) entry which is preliminary data.</text>
</comment>
<dbReference type="EMBL" id="BBVC01000118">
    <property type="protein sequence ID" value="GAO99041.1"/>
    <property type="molecule type" value="Genomic_DNA"/>
</dbReference>
<gene>
    <name evidence="2" type="ORF">Cva_01714</name>
</gene>
<dbReference type="Proteomes" id="UP000036771">
    <property type="component" value="Unassembled WGS sequence"/>
</dbReference>
<keyword evidence="3" id="KW-1185">Reference proteome</keyword>
<protein>
    <submittedName>
        <fullName evidence="2">Uncharacterized protein</fullName>
    </submittedName>
</protein>
<keyword evidence="1" id="KW-0472">Membrane</keyword>
<proteinExistence type="predicted"/>